<comment type="caution">
    <text evidence="2">The sequence shown here is derived from an EMBL/GenBank/DDBJ whole genome shotgun (WGS) entry which is preliminary data.</text>
</comment>
<accession>A0A562K874</accession>
<protein>
    <recommendedName>
        <fullName evidence="1">DUF6927 domain-containing protein</fullName>
    </recommendedName>
</protein>
<gene>
    <name evidence="2" type="ORF">IQ35_03133</name>
</gene>
<dbReference type="EMBL" id="VLKK01000014">
    <property type="protein sequence ID" value="TWH91620.1"/>
    <property type="molecule type" value="Genomic_DNA"/>
</dbReference>
<evidence type="ECO:0000313" key="2">
    <source>
        <dbReference type="EMBL" id="TWH91620.1"/>
    </source>
</evidence>
<dbReference type="AlphaFoldDB" id="A0A562K874"/>
<sequence length="198" mass="21740">MGWLFMQGLGGYPSPRSYLDNQFTYSGETERATVLASAQVGSVYYAAVERIRPGAKTIVLGLICLTKYNPRARDGMTFGYKDMSEEMGPYEADCPPAILDLLTETDHPNALEWRAKCRANALARSLAGARPTPRPGQTIIFDPPLALTNGRTVARFIVIANPRGRGLRYRDPETGAVARIGSVKRFQYRLINPAIAAS</sequence>
<proteinExistence type="predicted"/>
<evidence type="ECO:0000313" key="3">
    <source>
        <dbReference type="Proteomes" id="UP000316624"/>
    </source>
</evidence>
<organism evidence="2 3">
    <name type="scientific">Sphingobium wenxiniae (strain DSM 21828 / CGMCC 1.7748 / JZ-1)</name>
    <dbReference type="NCBI Taxonomy" id="595605"/>
    <lineage>
        <taxon>Bacteria</taxon>
        <taxon>Pseudomonadati</taxon>
        <taxon>Pseudomonadota</taxon>
        <taxon>Alphaproteobacteria</taxon>
        <taxon>Sphingomonadales</taxon>
        <taxon>Sphingomonadaceae</taxon>
        <taxon>Sphingobium</taxon>
    </lineage>
</organism>
<name>A0A562K874_SPHWJ</name>
<dbReference type="RefSeq" id="WP_145074756.1">
    <property type="nucleotide sequence ID" value="NZ_JACIIY010000025.1"/>
</dbReference>
<evidence type="ECO:0000259" key="1">
    <source>
        <dbReference type="Pfam" id="PF21992"/>
    </source>
</evidence>
<keyword evidence="3" id="KW-1185">Reference proteome</keyword>
<feature type="domain" description="DUF6927" evidence="1">
    <location>
        <begin position="105"/>
        <end position="181"/>
    </location>
</feature>
<dbReference type="Pfam" id="PF21992">
    <property type="entry name" value="DUF6927"/>
    <property type="match status" value="1"/>
</dbReference>
<reference evidence="2 3" key="1">
    <citation type="journal article" date="2015" name="Stand. Genomic Sci.">
        <title>Genomic Encyclopedia of Bacterial and Archaeal Type Strains, Phase III: the genomes of soil and plant-associated and newly described type strains.</title>
        <authorList>
            <person name="Whitman W.B."/>
            <person name="Woyke T."/>
            <person name="Klenk H.P."/>
            <person name="Zhou Y."/>
            <person name="Lilburn T.G."/>
            <person name="Beck B.J."/>
            <person name="De Vos P."/>
            <person name="Vandamme P."/>
            <person name="Eisen J.A."/>
            <person name="Garrity G."/>
            <person name="Hugenholtz P."/>
            <person name="Kyrpides N.C."/>
        </authorList>
    </citation>
    <scope>NUCLEOTIDE SEQUENCE [LARGE SCALE GENOMIC DNA]</scope>
    <source>
        <strain evidence="2 3">CGMCC 1.7748</strain>
    </source>
</reference>
<dbReference type="Proteomes" id="UP000316624">
    <property type="component" value="Unassembled WGS sequence"/>
</dbReference>
<dbReference type="InterPro" id="IPR053845">
    <property type="entry name" value="DUF6927"/>
</dbReference>